<protein>
    <recommendedName>
        <fullName evidence="8">MPN domain-containing protein</fullName>
    </recommendedName>
</protein>
<dbReference type="PATRIC" id="fig|39960.10.peg.1342"/>
<feature type="region of interest" description="Disordered" evidence="7">
    <location>
        <begin position="1"/>
        <end position="24"/>
    </location>
</feature>
<dbReference type="PROSITE" id="PS01302">
    <property type="entry name" value="UPF0758"/>
    <property type="match status" value="1"/>
</dbReference>
<dbReference type="GO" id="GO:0006508">
    <property type="term" value="P:proteolysis"/>
    <property type="evidence" value="ECO:0007669"/>
    <property type="project" value="UniProtKB-KW"/>
</dbReference>
<dbReference type="PANTHER" id="PTHR30471:SF3">
    <property type="entry name" value="UPF0758 PROTEIN YEES-RELATED"/>
    <property type="match status" value="1"/>
</dbReference>
<evidence type="ECO:0000259" key="8">
    <source>
        <dbReference type="PROSITE" id="PS50249"/>
    </source>
</evidence>
<evidence type="ECO:0000256" key="3">
    <source>
        <dbReference type="ARBA" id="ARBA00022801"/>
    </source>
</evidence>
<evidence type="ECO:0000256" key="1">
    <source>
        <dbReference type="ARBA" id="ARBA00022670"/>
    </source>
</evidence>
<sequence length="265" mass="28676">MKQERLGRARDVSNSDDSFDFGEEGRIVPFPGRGASARSDAGSHAGAGHRARLRERLLKGGAEALADYEVLEYLLFAGMRQGDTKPVAKELLKTFGSLSAVLNADPKALQRVKGVGETSAAALKSVAIAARRMARSEVADKPVLGSWQALIDYLAIDMAHLTVERVRVLYLDTKNRLIDDHHLADGTIDEASLHPREVIRRAMDVGASALILVHNHPSGNPEPSRADIDITRRIAEAGRLLGVTVHDHVVVGREGHVSLRAKGLI</sequence>
<keyword evidence="2" id="KW-0479">Metal-binding</keyword>
<dbReference type="Proteomes" id="UP000027866">
    <property type="component" value="Unassembled WGS sequence"/>
</dbReference>
<dbReference type="RefSeq" id="WP_081845689.1">
    <property type="nucleotide sequence ID" value="NZ_CP017057.1"/>
</dbReference>
<dbReference type="PROSITE" id="PS50249">
    <property type="entry name" value="MPN"/>
    <property type="match status" value="1"/>
</dbReference>
<accession>A0A074MID7</accession>
<comment type="similarity">
    <text evidence="6">Belongs to the UPF0758 family.</text>
</comment>
<keyword evidence="3" id="KW-0378">Hydrolase</keyword>
<comment type="caution">
    <text evidence="9">The sequence shown here is derived from an EMBL/GenBank/DDBJ whole genome shotgun (WGS) entry which is preliminary data.</text>
</comment>
<reference evidence="9 10" key="1">
    <citation type="submission" date="2014-04" db="EMBL/GenBank/DDBJ databases">
        <title>A comprehensive comparison of genomes of Erythrobacter spp. Strains.</title>
        <authorList>
            <person name="Zheng Q."/>
        </authorList>
    </citation>
    <scope>NUCLEOTIDE SEQUENCE [LARGE SCALE GENOMIC DNA]</scope>
    <source>
        <strain evidence="9 10">DSM 8509</strain>
    </source>
</reference>
<dbReference type="InterPro" id="IPR010994">
    <property type="entry name" value="RuvA_2-like"/>
</dbReference>
<keyword evidence="1" id="KW-0645">Protease</keyword>
<dbReference type="GO" id="GO:0008237">
    <property type="term" value="F:metallopeptidase activity"/>
    <property type="evidence" value="ECO:0007669"/>
    <property type="project" value="UniProtKB-KW"/>
</dbReference>
<proteinExistence type="inferred from homology"/>
<keyword evidence="10" id="KW-1185">Reference proteome</keyword>
<feature type="compositionally biased region" description="Basic and acidic residues" evidence="7">
    <location>
        <begin position="1"/>
        <end position="13"/>
    </location>
</feature>
<evidence type="ECO:0000313" key="9">
    <source>
        <dbReference type="EMBL" id="KEO92590.1"/>
    </source>
</evidence>
<keyword evidence="5" id="KW-0482">Metalloprotease</keyword>
<feature type="domain" description="MPN" evidence="8">
    <location>
        <begin position="143"/>
        <end position="265"/>
    </location>
</feature>
<dbReference type="NCBIfam" id="TIGR00608">
    <property type="entry name" value="radc"/>
    <property type="match status" value="1"/>
</dbReference>
<evidence type="ECO:0000256" key="4">
    <source>
        <dbReference type="ARBA" id="ARBA00022833"/>
    </source>
</evidence>
<dbReference type="SUPFAM" id="SSF102712">
    <property type="entry name" value="JAB1/MPN domain"/>
    <property type="match status" value="1"/>
</dbReference>
<dbReference type="Pfam" id="PF04002">
    <property type="entry name" value="RadC"/>
    <property type="match status" value="1"/>
</dbReference>
<dbReference type="KEGG" id="elq:Ga0102493_112248"/>
<dbReference type="EMBL" id="JMIX01000009">
    <property type="protein sequence ID" value="KEO92590.1"/>
    <property type="molecule type" value="Genomic_DNA"/>
</dbReference>
<evidence type="ECO:0000256" key="6">
    <source>
        <dbReference type="RuleBase" id="RU003797"/>
    </source>
</evidence>
<evidence type="ECO:0000256" key="7">
    <source>
        <dbReference type="SAM" id="MobiDB-lite"/>
    </source>
</evidence>
<dbReference type="Gene3D" id="1.10.150.20">
    <property type="entry name" value="5' to 3' exonuclease, C-terminal subdomain"/>
    <property type="match status" value="1"/>
</dbReference>
<dbReference type="SUPFAM" id="SSF47781">
    <property type="entry name" value="RuvA domain 2-like"/>
    <property type="match status" value="1"/>
</dbReference>
<dbReference type="Pfam" id="PF20582">
    <property type="entry name" value="UPF0758_N"/>
    <property type="match status" value="1"/>
</dbReference>
<dbReference type="InterPro" id="IPR025657">
    <property type="entry name" value="RadC_JAB"/>
</dbReference>
<evidence type="ECO:0000313" key="10">
    <source>
        <dbReference type="Proteomes" id="UP000027866"/>
    </source>
</evidence>
<name>A0A074MID7_9SPHN</name>
<dbReference type="AlphaFoldDB" id="A0A074MID7"/>
<dbReference type="CDD" id="cd08071">
    <property type="entry name" value="MPN_DUF2466"/>
    <property type="match status" value="1"/>
</dbReference>
<dbReference type="NCBIfam" id="NF000642">
    <property type="entry name" value="PRK00024.1"/>
    <property type="match status" value="1"/>
</dbReference>
<dbReference type="GO" id="GO:0046872">
    <property type="term" value="F:metal ion binding"/>
    <property type="evidence" value="ECO:0007669"/>
    <property type="project" value="UniProtKB-KW"/>
</dbReference>
<gene>
    <name evidence="9" type="ORF">EH32_15135</name>
</gene>
<dbReference type="InterPro" id="IPR037518">
    <property type="entry name" value="MPN"/>
</dbReference>
<dbReference type="InterPro" id="IPR001405">
    <property type="entry name" value="UPF0758"/>
</dbReference>
<keyword evidence="4" id="KW-0862">Zinc</keyword>
<dbReference type="InterPro" id="IPR020891">
    <property type="entry name" value="UPF0758_CS"/>
</dbReference>
<dbReference type="Gene3D" id="3.40.140.10">
    <property type="entry name" value="Cytidine Deaminase, domain 2"/>
    <property type="match status" value="1"/>
</dbReference>
<organism evidence="9 10">
    <name type="scientific">Erythrobacter litoralis</name>
    <dbReference type="NCBI Taxonomy" id="39960"/>
    <lineage>
        <taxon>Bacteria</taxon>
        <taxon>Pseudomonadati</taxon>
        <taxon>Pseudomonadota</taxon>
        <taxon>Alphaproteobacteria</taxon>
        <taxon>Sphingomonadales</taxon>
        <taxon>Erythrobacteraceae</taxon>
        <taxon>Erythrobacter/Porphyrobacter group</taxon>
        <taxon>Erythrobacter</taxon>
    </lineage>
</organism>
<evidence type="ECO:0000256" key="2">
    <source>
        <dbReference type="ARBA" id="ARBA00022723"/>
    </source>
</evidence>
<evidence type="ECO:0000256" key="5">
    <source>
        <dbReference type="ARBA" id="ARBA00023049"/>
    </source>
</evidence>
<dbReference type="InterPro" id="IPR046778">
    <property type="entry name" value="UPF0758_N"/>
</dbReference>
<dbReference type="OrthoDB" id="9804482at2"/>
<dbReference type="PANTHER" id="PTHR30471">
    <property type="entry name" value="DNA REPAIR PROTEIN RADC"/>
    <property type="match status" value="1"/>
</dbReference>